<dbReference type="NCBIfam" id="TIGR02074">
    <property type="entry name" value="PBP_1a_fam"/>
    <property type="match status" value="1"/>
</dbReference>
<keyword evidence="14" id="KW-0133">Cell shape</keyword>
<comment type="catalytic activity">
    <reaction evidence="22">
        <text>Preferential cleavage: (Ac)2-L-Lys-D-Ala-|-D-Ala. Also transpeptidation of peptidyl-alanyl moieties that are N-acyl substituents of D-alanine.</text>
        <dbReference type="EC" id="3.4.16.4"/>
    </reaction>
</comment>
<comment type="similarity">
    <text evidence="5">In the N-terminal section; belongs to the glycosyltransferase 51 family.</text>
</comment>
<feature type="region of interest" description="Disordered" evidence="26">
    <location>
        <begin position="748"/>
        <end position="822"/>
    </location>
</feature>
<evidence type="ECO:0000256" key="15">
    <source>
        <dbReference type="ARBA" id="ARBA00022968"/>
    </source>
</evidence>
<gene>
    <name evidence="29" type="ORF">SAMN02983006_00089</name>
</gene>
<dbReference type="UniPathway" id="UPA00219"/>
<keyword evidence="18" id="KW-0472">Membrane</keyword>
<evidence type="ECO:0000256" key="11">
    <source>
        <dbReference type="ARBA" id="ARBA00022679"/>
    </source>
</evidence>
<evidence type="ECO:0000256" key="1">
    <source>
        <dbReference type="ARBA" id="ARBA00002624"/>
    </source>
</evidence>
<feature type="domain" description="Glycosyl transferase family 51" evidence="28">
    <location>
        <begin position="55"/>
        <end position="230"/>
    </location>
</feature>
<dbReference type="GO" id="GO:0009252">
    <property type="term" value="P:peptidoglycan biosynthetic process"/>
    <property type="evidence" value="ECO:0007669"/>
    <property type="project" value="UniProtKB-UniPathway"/>
</dbReference>
<dbReference type="GO" id="GO:0008658">
    <property type="term" value="F:penicillin binding"/>
    <property type="evidence" value="ECO:0007669"/>
    <property type="project" value="InterPro"/>
</dbReference>
<keyword evidence="19" id="KW-0046">Antibiotic resistance</keyword>
<dbReference type="InterPro" id="IPR012338">
    <property type="entry name" value="Beta-lactam/transpept-like"/>
</dbReference>
<dbReference type="PANTHER" id="PTHR32282">
    <property type="entry name" value="BINDING PROTEIN TRANSPEPTIDASE, PUTATIVE-RELATED"/>
    <property type="match status" value="1"/>
</dbReference>
<dbReference type="InterPro" id="IPR050396">
    <property type="entry name" value="Glycosyltr_51/Transpeptidase"/>
</dbReference>
<evidence type="ECO:0000256" key="7">
    <source>
        <dbReference type="ARBA" id="ARBA00018638"/>
    </source>
</evidence>
<evidence type="ECO:0000256" key="22">
    <source>
        <dbReference type="ARBA" id="ARBA00034000"/>
    </source>
</evidence>
<evidence type="ECO:0000256" key="5">
    <source>
        <dbReference type="ARBA" id="ARBA00007739"/>
    </source>
</evidence>
<sequence length="822" mass="91899">MKKKTKAIILITFLIIFALGTGAVLGAITWIIQDTPDITDYKGSSQATMIYDANGELLTKLFKENRVYVPLEKMPENLKNAIIAIEDTKFYVHHGIDFWGIARAMVNNIMKGDLLDQGASTITQQLARNAFLTLNKTYYRKIQEAYLAIQFERMYTKSEILEMYLNEIFLGHSAYGVETASLQYFDKHVWELDLAESALIAGLPQSPNNYSPLRNPELAIKRRNVVLDRMYELGYITKKQRNQAQAEKLHLAQGGSKKQEIAHYFILYVRDKLIDKFGASLVYNGGLKVYTTLDPTMQHLAENTIKNKIENGFIPSFQSGQNGNLQPQLSLVSLDVNNGAIKAMIGGRGTDQFNRAYQAVRQPGSAFKPFVYSTALIKGDYTTATVINDLPMLASESNKKNLSIWPKDYGNKYRGLINLNTALTHSVNIAAVKLIKNVGVKNVLDFTTKLGISTFTKDDYYDDHYSLALGGLNRGVTPLEMAAAYSVFANKGIYTEPHAINKVYDKNDNLIYQAQPASKMIMSEANSYLITSMLKSVVENGTGHRAQMKNRDVAGKTGTTNDYTDAWFVGFTSQIATSVWIGEDTRRSMEYDVKTVGSGEAAQIWGEYMRAAVKDMPIIDFQKPDGIIEVAVDPYTGLRPNDYSPRIDVLPFKKGTEPLQTEKLHGPVETIKVDKRSGLIATANCPADQIEERHYLVDSGIRIGPTQKSFRENNANKKAKDLVRGLYVVGVGEPVQQIDSEYGIPKLRRNGKPHYELKPTRTCNLHPDNGFNFNSDNSSEENDSNSNNGNQTADDQTDNNQNQTEDNQQDSGRSIFDIFGSD</sequence>
<dbReference type="SUPFAM" id="SSF56601">
    <property type="entry name" value="beta-lactamase/transpeptidase-like"/>
    <property type="match status" value="1"/>
</dbReference>
<accession>A0A1I4ER80</accession>
<dbReference type="GO" id="GO:0071555">
    <property type="term" value="P:cell wall organization"/>
    <property type="evidence" value="ECO:0007669"/>
    <property type="project" value="UniProtKB-KW"/>
</dbReference>
<evidence type="ECO:0000256" key="12">
    <source>
        <dbReference type="ARBA" id="ARBA00022692"/>
    </source>
</evidence>
<evidence type="ECO:0000256" key="14">
    <source>
        <dbReference type="ARBA" id="ARBA00022960"/>
    </source>
</evidence>
<evidence type="ECO:0000256" key="2">
    <source>
        <dbReference type="ARBA" id="ARBA00004401"/>
    </source>
</evidence>
<comment type="similarity">
    <text evidence="4">In the C-terminal section; belongs to the transpeptidase family.</text>
</comment>
<dbReference type="GO" id="GO:0009002">
    <property type="term" value="F:serine-type D-Ala-D-Ala carboxypeptidase activity"/>
    <property type="evidence" value="ECO:0007669"/>
    <property type="project" value="UniProtKB-EC"/>
</dbReference>
<evidence type="ECO:0000256" key="8">
    <source>
        <dbReference type="ARBA" id="ARBA00022645"/>
    </source>
</evidence>
<dbReference type="STRING" id="29563.SAMN02983006_00089"/>
<evidence type="ECO:0000256" key="13">
    <source>
        <dbReference type="ARBA" id="ARBA00022801"/>
    </source>
</evidence>
<comment type="function">
    <text evidence="1">Cell wall formation. Synthesis of cross-linked peptidoglycan from the lipid intermediates. The enzyme has a penicillin-insensitive transglycosylase N-terminal domain (formation of linear glycan strands) and a penicillin-sensitive transpeptidase C-terminal domain (cross-linking of the peptide subunits).</text>
</comment>
<evidence type="ECO:0000256" key="21">
    <source>
        <dbReference type="ARBA" id="ARBA00023316"/>
    </source>
</evidence>
<proteinExistence type="inferred from homology"/>
<dbReference type="InterPro" id="IPR001460">
    <property type="entry name" value="PCN-bd_Tpept"/>
</dbReference>
<dbReference type="Pfam" id="PF00912">
    <property type="entry name" value="Transgly"/>
    <property type="match status" value="1"/>
</dbReference>
<evidence type="ECO:0000256" key="19">
    <source>
        <dbReference type="ARBA" id="ARBA00023251"/>
    </source>
</evidence>
<dbReference type="GO" id="GO:0046677">
    <property type="term" value="P:response to antibiotic"/>
    <property type="evidence" value="ECO:0007669"/>
    <property type="project" value="UniProtKB-KW"/>
</dbReference>
<comment type="pathway">
    <text evidence="25">Glycan biosynthesis.</text>
</comment>
<dbReference type="EMBL" id="FOTI01000001">
    <property type="protein sequence ID" value="SFL07723.1"/>
    <property type="molecule type" value="Genomic_DNA"/>
</dbReference>
<evidence type="ECO:0000256" key="23">
    <source>
        <dbReference type="ARBA" id="ARBA00044770"/>
    </source>
</evidence>
<evidence type="ECO:0000256" key="17">
    <source>
        <dbReference type="ARBA" id="ARBA00022989"/>
    </source>
</evidence>
<dbReference type="InterPro" id="IPR001264">
    <property type="entry name" value="Glyco_trans_51"/>
</dbReference>
<evidence type="ECO:0000256" key="10">
    <source>
        <dbReference type="ARBA" id="ARBA00022676"/>
    </source>
</evidence>
<evidence type="ECO:0000256" key="4">
    <source>
        <dbReference type="ARBA" id="ARBA00007090"/>
    </source>
</evidence>
<evidence type="ECO:0000256" key="25">
    <source>
        <dbReference type="ARBA" id="ARBA00060592"/>
    </source>
</evidence>
<protein>
    <recommendedName>
        <fullName evidence="7">Penicillin-binding protein 1A</fullName>
        <ecNumber evidence="23">2.4.99.28</ecNumber>
        <ecNumber evidence="6">3.4.16.4</ecNumber>
    </recommendedName>
</protein>
<evidence type="ECO:0000313" key="30">
    <source>
        <dbReference type="Proteomes" id="UP000199006"/>
    </source>
</evidence>
<keyword evidence="12" id="KW-0812">Transmembrane</keyword>
<evidence type="ECO:0000259" key="28">
    <source>
        <dbReference type="Pfam" id="PF00912"/>
    </source>
</evidence>
<evidence type="ECO:0000256" key="18">
    <source>
        <dbReference type="ARBA" id="ARBA00023136"/>
    </source>
</evidence>
<dbReference type="GO" id="GO:0005886">
    <property type="term" value="C:plasma membrane"/>
    <property type="evidence" value="ECO:0007669"/>
    <property type="project" value="UniProtKB-SubCell"/>
</dbReference>
<dbReference type="AlphaFoldDB" id="A0A1I4ER80"/>
<keyword evidence="17" id="KW-1133">Transmembrane helix</keyword>
<dbReference type="Gene3D" id="3.40.710.10">
    <property type="entry name" value="DD-peptidase/beta-lactamase superfamily"/>
    <property type="match status" value="1"/>
</dbReference>
<dbReference type="EC" id="3.4.16.4" evidence="6"/>
<evidence type="ECO:0000256" key="24">
    <source>
        <dbReference type="ARBA" id="ARBA00049902"/>
    </source>
</evidence>
<dbReference type="InterPro" id="IPR036950">
    <property type="entry name" value="PBP_transglycosylase"/>
</dbReference>
<dbReference type="OrthoDB" id="9766909at2"/>
<dbReference type="SUPFAM" id="SSF53955">
    <property type="entry name" value="Lysozyme-like"/>
    <property type="match status" value="1"/>
</dbReference>
<evidence type="ECO:0000256" key="16">
    <source>
        <dbReference type="ARBA" id="ARBA00022984"/>
    </source>
</evidence>
<keyword evidence="15" id="KW-0735">Signal-anchor</keyword>
<dbReference type="FunFam" id="1.10.3810.10:FF:000001">
    <property type="entry name" value="Penicillin-binding protein 1A"/>
    <property type="match status" value="1"/>
</dbReference>
<dbReference type="Gene3D" id="1.10.3810.10">
    <property type="entry name" value="Biosynthetic peptidoglycan transglycosylase-like"/>
    <property type="match status" value="1"/>
</dbReference>
<evidence type="ECO:0000256" key="20">
    <source>
        <dbReference type="ARBA" id="ARBA00023268"/>
    </source>
</evidence>
<dbReference type="PANTHER" id="PTHR32282:SF33">
    <property type="entry name" value="PEPTIDOGLYCAN GLYCOSYLTRANSFERASE"/>
    <property type="match status" value="1"/>
</dbReference>
<dbReference type="GO" id="GO:0006508">
    <property type="term" value="P:proteolysis"/>
    <property type="evidence" value="ECO:0007669"/>
    <property type="project" value="UniProtKB-KW"/>
</dbReference>
<organism evidence="29 30">
    <name type="scientific">Halanaerobium salsuginis</name>
    <dbReference type="NCBI Taxonomy" id="29563"/>
    <lineage>
        <taxon>Bacteria</taxon>
        <taxon>Bacillati</taxon>
        <taxon>Bacillota</taxon>
        <taxon>Clostridia</taxon>
        <taxon>Halanaerobiales</taxon>
        <taxon>Halanaerobiaceae</taxon>
        <taxon>Halanaerobium</taxon>
    </lineage>
</organism>
<keyword evidence="11" id="KW-0808">Transferase</keyword>
<keyword evidence="9" id="KW-0645">Protease</keyword>
<evidence type="ECO:0000256" key="26">
    <source>
        <dbReference type="SAM" id="MobiDB-lite"/>
    </source>
</evidence>
<evidence type="ECO:0000256" key="6">
    <source>
        <dbReference type="ARBA" id="ARBA00012448"/>
    </source>
</evidence>
<evidence type="ECO:0000313" key="29">
    <source>
        <dbReference type="EMBL" id="SFL07723.1"/>
    </source>
</evidence>
<dbReference type="EC" id="2.4.99.28" evidence="23"/>
<feature type="compositionally biased region" description="Low complexity" evidence="26">
    <location>
        <begin position="784"/>
        <end position="810"/>
    </location>
</feature>
<evidence type="ECO:0000256" key="9">
    <source>
        <dbReference type="ARBA" id="ARBA00022670"/>
    </source>
</evidence>
<dbReference type="GO" id="GO:0008955">
    <property type="term" value="F:peptidoglycan glycosyltransferase activity"/>
    <property type="evidence" value="ECO:0007669"/>
    <property type="project" value="UniProtKB-EC"/>
</dbReference>
<comment type="catalytic activity">
    <reaction evidence="24">
        <text>[GlcNAc-(1-&gt;4)-Mur2Ac(oyl-L-Ala-gamma-D-Glu-L-Lys-D-Ala-D-Ala)](n)-di-trans,octa-cis-undecaprenyl diphosphate + beta-D-GlcNAc-(1-&gt;4)-Mur2Ac(oyl-L-Ala-gamma-D-Glu-L-Lys-D-Ala-D-Ala)-di-trans,octa-cis-undecaprenyl diphosphate = [GlcNAc-(1-&gt;4)-Mur2Ac(oyl-L-Ala-gamma-D-Glu-L-Lys-D-Ala-D-Ala)](n+1)-di-trans,octa-cis-undecaprenyl diphosphate + di-trans,octa-cis-undecaprenyl diphosphate + H(+)</text>
        <dbReference type="Rhea" id="RHEA:23708"/>
        <dbReference type="Rhea" id="RHEA-COMP:9602"/>
        <dbReference type="Rhea" id="RHEA-COMP:9603"/>
        <dbReference type="ChEBI" id="CHEBI:15378"/>
        <dbReference type="ChEBI" id="CHEBI:58405"/>
        <dbReference type="ChEBI" id="CHEBI:60033"/>
        <dbReference type="ChEBI" id="CHEBI:78435"/>
        <dbReference type="EC" id="2.4.99.28"/>
    </reaction>
</comment>
<keyword evidence="10" id="KW-0328">Glycosyltransferase</keyword>
<comment type="pathway">
    <text evidence="3">Cell wall biogenesis; peptidoglycan biosynthesis.</text>
</comment>
<dbReference type="Proteomes" id="UP000199006">
    <property type="component" value="Unassembled WGS sequence"/>
</dbReference>
<dbReference type="GO" id="GO:0008360">
    <property type="term" value="P:regulation of cell shape"/>
    <property type="evidence" value="ECO:0007669"/>
    <property type="project" value="UniProtKB-KW"/>
</dbReference>
<dbReference type="RefSeq" id="WP_089857957.1">
    <property type="nucleotide sequence ID" value="NZ_FOTI01000001.1"/>
</dbReference>
<keyword evidence="16" id="KW-0573">Peptidoglycan synthesis</keyword>
<comment type="subcellular location">
    <subcellularLocation>
        <location evidence="2">Cell membrane</location>
        <topology evidence="2">Single-pass type II membrane protein</topology>
    </subcellularLocation>
</comment>
<keyword evidence="8" id="KW-0121">Carboxypeptidase</keyword>
<evidence type="ECO:0000256" key="3">
    <source>
        <dbReference type="ARBA" id="ARBA00004752"/>
    </source>
</evidence>
<reference evidence="29 30" key="1">
    <citation type="submission" date="2016-10" db="EMBL/GenBank/DDBJ databases">
        <authorList>
            <person name="de Groot N.N."/>
        </authorList>
    </citation>
    <scope>NUCLEOTIDE SEQUENCE [LARGE SCALE GENOMIC DNA]</scope>
    <source>
        <strain evidence="29 30">ATCC 51327</strain>
    </source>
</reference>
<dbReference type="Pfam" id="PF00905">
    <property type="entry name" value="Transpeptidase"/>
    <property type="match status" value="1"/>
</dbReference>
<dbReference type="GO" id="GO:0030288">
    <property type="term" value="C:outer membrane-bounded periplasmic space"/>
    <property type="evidence" value="ECO:0007669"/>
    <property type="project" value="TreeGrafter"/>
</dbReference>
<keyword evidence="13" id="KW-0378">Hydrolase</keyword>
<feature type="domain" description="Penicillin-binding protein transpeptidase" evidence="27">
    <location>
        <begin position="331"/>
        <end position="576"/>
    </location>
</feature>
<dbReference type="InterPro" id="IPR023346">
    <property type="entry name" value="Lysozyme-like_dom_sf"/>
</dbReference>
<keyword evidence="20" id="KW-0511">Multifunctional enzyme</keyword>
<keyword evidence="21" id="KW-0961">Cell wall biogenesis/degradation</keyword>
<evidence type="ECO:0000259" key="27">
    <source>
        <dbReference type="Pfam" id="PF00905"/>
    </source>
</evidence>
<keyword evidence="30" id="KW-1185">Reference proteome</keyword>
<name>A0A1I4ER80_9FIRM</name>